<dbReference type="InterPro" id="IPR046867">
    <property type="entry name" value="AldOxase/xan_DH_MoCoBD2"/>
</dbReference>
<proteinExistence type="predicted"/>
<dbReference type="Pfam" id="PF02738">
    <property type="entry name" value="MoCoBD_1"/>
    <property type="match status" value="1"/>
</dbReference>
<dbReference type="Proteomes" id="UP001597478">
    <property type="component" value="Unassembled WGS sequence"/>
</dbReference>
<accession>A0ABW5WCH2</accession>
<dbReference type="PANTHER" id="PTHR47495:SF1">
    <property type="entry name" value="BLL3820 PROTEIN"/>
    <property type="match status" value="1"/>
</dbReference>
<reference evidence="4" key="1">
    <citation type="journal article" date="2019" name="Int. J. Syst. Evol. Microbiol.">
        <title>The Global Catalogue of Microorganisms (GCM) 10K type strain sequencing project: providing services to taxonomists for standard genome sequencing and annotation.</title>
        <authorList>
            <consortium name="The Broad Institute Genomics Platform"/>
            <consortium name="The Broad Institute Genome Sequencing Center for Infectious Disease"/>
            <person name="Wu L."/>
            <person name="Ma J."/>
        </authorList>
    </citation>
    <scope>NUCLEOTIDE SEQUENCE [LARGE SCALE GENOMIC DNA]</scope>
    <source>
        <strain evidence="4">IBRC-M 10906</strain>
    </source>
</reference>
<evidence type="ECO:0000313" key="3">
    <source>
        <dbReference type="EMBL" id="MFD2800864.1"/>
    </source>
</evidence>
<dbReference type="Pfam" id="PF20256">
    <property type="entry name" value="MoCoBD_2"/>
    <property type="match status" value="2"/>
</dbReference>
<evidence type="ECO:0000313" key="4">
    <source>
        <dbReference type="Proteomes" id="UP001597478"/>
    </source>
</evidence>
<dbReference type="PANTHER" id="PTHR47495">
    <property type="entry name" value="ALDEHYDE DEHYDROGENASE"/>
    <property type="match status" value="1"/>
</dbReference>
<dbReference type="EMBL" id="JBHUOF010000021">
    <property type="protein sequence ID" value="MFD2800864.1"/>
    <property type="molecule type" value="Genomic_DNA"/>
</dbReference>
<dbReference type="SUPFAM" id="SSF56003">
    <property type="entry name" value="Molybdenum cofactor-binding domain"/>
    <property type="match status" value="2"/>
</dbReference>
<feature type="domain" description="Aldehyde oxidase/xanthine dehydrogenase a/b hammerhead" evidence="2">
    <location>
        <begin position="236"/>
        <end position="315"/>
    </location>
</feature>
<dbReference type="PROSITE" id="PS51318">
    <property type="entry name" value="TAT"/>
    <property type="match status" value="1"/>
</dbReference>
<dbReference type="RefSeq" id="WP_377390701.1">
    <property type="nucleotide sequence ID" value="NZ_JBHSAN010000024.1"/>
</dbReference>
<comment type="caution">
    <text evidence="3">The sequence shown here is derived from an EMBL/GenBank/DDBJ whole genome shotgun (WGS) entry which is preliminary data.</text>
</comment>
<dbReference type="InterPro" id="IPR052516">
    <property type="entry name" value="N-heterocyclic_Hydroxylase"/>
</dbReference>
<dbReference type="InterPro" id="IPR008274">
    <property type="entry name" value="AldOxase/xan_DH_MoCoBD1"/>
</dbReference>
<dbReference type="SMART" id="SM01008">
    <property type="entry name" value="Ald_Xan_dh_C"/>
    <property type="match status" value="1"/>
</dbReference>
<name>A0ABW5WCH2_9PSEU</name>
<dbReference type="Gene3D" id="3.30.365.10">
    <property type="entry name" value="Aldehyde oxidase/xanthine dehydrogenase, molybdopterin binding domain"/>
    <property type="match status" value="4"/>
</dbReference>
<evidence type="ECO:0000259" key="2">
    <source>
        <dbReference type="SMART" id="SM01008"/>
    </source>
</evidence>
<evidence type="ECO:0000256" key="1">
    <source>
        <dbReference type="SAM" id="MobiDB-lite"/>
    </source>
</evidence>
<dbReference type="SUPFAM" id="SSF54665">
    <property type="entry name" value="CO dehydrogenase molybdoprotein N-domain-like"/>
    <property type="match status" value="1"/>
</dbReference>
<gene>
    <name evidence="3" type="ORF">ACFS2C_15840</name>
</gene>
<dbReference type="InterPro" id="IPR006311">
    <property type="entry name" value="TAT_signal"/>
</dbReference>
<dbReference type="InterPro" id="IPR000674">
    <property type="entry name" value="Ald_Oxase/Xan_DH_a/b"/>
</dbReference>
<sequence length="774" mass="82456">MADQRRSPGPDNGPRRVERRRFLGYLLAAPTLAVAARIGGDLADPGTADAAIPAVPAPADIVDLGDALTLAAAPTSGLIAVQVNRDGTVSFALPRAEVGQGITTTIAMLIAEEMDLPLSKVHVSLADARPELLFNQLTGASNSVRSLYTPVRTAAAIARARLVETAARRWNVDAASLRVADGVIRSRTGRSATFGSLAEAAASTRTEEVSATLKDASDFTVVGTPQTRIDAYEAVTGAKQFTMDLQIPGAKPTMVCRPPTINGTVRHVRNMSAVKAMPGITDVVVISTGVAVRGETFGQCIDAVRALEVDWGPGTVDDESDDTVLEKLKAATLPMAVPPALTKTIDAEFVFAFASNSALETNCAIADVRPDRAEIWAGLKSPIVAQEEIAARLGLPIPAVKVHVVTGGGSFGRKLFGDAAIEAAEISQKIGKPVKLMWHRADDSRHGRTHPMSLSRVRVNYALGNVVSYEQRHTSVKTDFGHGLGEILTSVASRLPVGDVGFSQTVFLLSHGMPYNFGVTTQLLNEVPLKFHTASMRNVYSPNTVCARELVIDQLAAAMNRDPLEFRRSFFTQDRFRAVLDAVAEAGEWGRELPEGMAQGVAFHYEYKSASAVLVEIDCRPETVNRPIRNGVTGPRVTKAVMAVDVGLPINPRGLEAQMQGCINDGIALALTSSLHIDKGLPLEASWDNYFYTRQWNTPPEVKIIVLPETTGEPGGAGELGVASSLAAVACAYGRATGTMPTHFPINHGTLSFDPKPRVPPVPQSPVDGLSHTF</sequence>
<dbReference type="PIRSF" id="PIRSF036389">
    <property type="entry name" value="IOR_B"/>
    <property type="match status" value="1"/>
</dbReference>
<feature type="region of interest" description="Disordered" evidence="1">
    <location>
        <begin position="749"/>
        <end position="774"/>
    </location>
</feature>
<keyword evidence="4" id="KW-1185">Reference proteome</keyword>
<organism evidence="3 4">
    <name type="scientific">Prauserella oleivorans</name>
    <dbReference type="NCBI Taxonomy" id="1478153"/>
    <lineage>
        <taxon>Bacteria</taxon>
        <taxon>Bacillati</taxon>
        <taxon>Actinomycetota</taxon>
        <taxon>Actinomycetes</taxon>
        <taxon>Pseudonocardiales</taxon>
        <taxon>Pseudonocardiaceae</taxon>
        <taxon>Prauserella</taxon>
    </lineage>
</organism>
<dbReference type="InterPro" id="IPR012368">
    <property type="entry name" value="OxRdtase_Mopterin-bd_su_IorB"/>
</dbReference>
<dbReference type="InterPro" id="IPR037165">
    <property type="entry name" value="AldOxase/xan_DH_Mopterin-bd_sf"/>
</dbReference>
<dbReference type="InterPro" id="IPR036856">
    <property type="entry name" value="Ald_Oxase/Xan_DH_a/b_sf"/>
</dbReference>
<protein>
    <submittedName>
        <fullName evidence="3">Molybdopterin cofactor-binding domain-containing protein</fullName>
    </submittedName>
</protein>
<dbReference type="Gene3D" id="3.90.1170.50">
    <property type="entry name" value="Aldehyde oxidase/xanthine dehydrogenase, a/b hammerhead"/>
    <property type="match status" value="1"/>
</dbReference>